<comment type="function">
    <text evidence="1">General (non sugar-specific) component of the phosphoenolpyruvate-dependent sugar phosphotransferase system (sugar PTS). This major carbohydrate active-transport system catalyzes the phosphorylation of incoming sugar substrates concomitantly with their translocation across the cell membrane. The phosphoryl group from phosphoenolpyruvate (PEP) is transferred to the phosphoryl carrier protein HPr by enzyme I. Phospho-HPr then transfers it to the PTS EIIA domain.</text>
</comment>
<dbReference type="GO" id="GO:0005737">
    <property type="term" value="C:cytoplasm"/>
    <property type="evidence" value="ECO:0007669"/>
    <property type="project" value="UniProtKB-SubCell"/>
</dbReference>
<keyword evidence="4" id="KW-0963">Cytoplasm</keyword>
<keyword evidence="7" id="KW-0418">Kinase</keyword>
<reference evidence="7 8" key="1">
    <citation type="submission" date="2016-07" db="EMBL/GenBank/DDBJ databases">
        <title>Draft genome sequence of Prauserella muralis DSM 45305, isolated from a mould-covered wall in an indoor environment.</title>
        <authorList>
            <person name="Ruckert C."/>
            <person name="Albersmeier A."/>
            <person name="Jiang C.-L."/>
            <person name="Jiang Y."/>
            <person name="Kalinowski J."/>
            <person name="Schneider O."/>
            <person name="Winkler A."/>
            <person name="Zotchev S.B."/>
        </authorList>
    </citation>
    <scope>NUCLEOTIDE SEQUENCE [LARGE SCALE GENOMIC DNA]</scope>
    <source>
        <strain evidence="7 8">DSM 45305</strain>
    </source>
</reference>
<keyword evidence="7" id="KW-0808">Transferase</keyword>
<evidence type="ECO:0000256" key="2">
    <source>
        <dbReference type="ARBA" id="ARBA00004496"/>
    </source>
</evidence>
<evidence type="ECO:0000256" key="1">
    <source>
        <dbReference type="ARBA" id="ARBA00003681"/>
    </source>
</evidence>
<accession>A0A2V4AYZ7</accession>
<dbReference type="InterPro" id="IPR000032">
    <property type="entry name" value="HPr-like"/>
</dbReference>
<dbReference type="AlphaFoldDB" id="A0A2V4AYZ7"/>
<comment type="caution">
    <text evidence="7">The sequence shown here is derived from an EMBL/GenBank/DDBJ whole genome shotgun (WGS) entry which is preliminary data.</text>
</comment>
<dbReference type="PROSITE" id="PS00589">
    <property type="entry name" value="PTS_HPR_SER"/>
    <property type="match status" value="1"/>
</dbReference>
<dbReference type="GO" id="GO:0016301">
    <property type="term" value="F:kinase activity"/>
    <property type="evidence" value="ECO:0007669"/>
    <property type="project" value="UniProtKB-KW"/>
</dbReference>
<comment type="subcellular location">
    <subcellularLocation>
        <location evidence="2">Cytoplasm</location>
    </subcellularLocation>
</comment>
<dbReference type="Pfam" id="PF00381">
    <property type="entry name" value="PTS-HPr"/>
    <property type="match status" value="1"/>
</dbReference>
<dbReference type="InterPro" id="IPR050399">
    <property type="entry name" value="HPr"/>
</dbReference>
<dbReference type="InterPro" id="IPR002114">
    <property type="entry name" value="PTS_HPr_Ser_P_site"/>
</dbReference>
<dbReference type="PRINTS" id="PR00107">
    <property type="entry name" value="PHOSPHOCPHPR"/>
</dbReference>
<evidence type="ECO:0000256" key="4">
    <source>
        <dbReference type="ARBA" id="ARBA00022490"/>
    </source>
</evidence>
<organism evidence="7 8">
    <name type="scientific">Prauserella muralis</name>
    <dbReference type="NCBI Taxonomy" id="588067"/>
    <lineage>
        <taxon>Bacteria</taxon>
        <taxon>Bacillati</taxon>
        <taxon>Actinomycetota</taxon>
        <taxon>Actinomycetes</taxon>
        <taxon>Pseudonocardiales</taxon>
        <taxon>Pseudonocardiaceae</taxon>
        <taxon>Prauserella</taxon>
    </lineage>
</organism>
<keyword evidence="5" id="KW-0598">Phosphotransferase system</keyword>
<dbReference type="Proteomes" id="UP000249915">
    <property type="component" value="Unassembled WGS sequence"/>
</dbReference>
<dbReference type="SUPFAM" id="SSF55594">
    <property type="entry name" value="HPr-like"/>
    <property type="match status" value="1"/>
</dbReference>
<dbReference type="RefSeq" id="WP_112281239.1">
    <property type="nucleotide sequence ID" value="NZ_MASW01000002.1"/>
</dbReference>
<dbReference type="PROSITE" id="PS00369">
    <property type="entry name" value="PTS_HPR_HIS"/>
    <property type="match status" value="1"/>
</dbReference>
<dbReference type="CDD" id="cd00367">
    <property type="entry name" value="PTS-HPr_like"/>
    <property type="match status" value="1"/>
</dbReference>
<dbReference type="EMBL" id="MASW01000002">
    <property type="protein sequence ID" value="PXY27241.1"/>
    <property type="molecule type" value="Genomic_DNA"/>
</dbReference>
<name>A0A2V4AYZ7_9PSEU</name>
<evidence type="ECO:0000313" key="7">
    <source>
        <dbReference type="EMBL" id="PXY27241.1"/>
    </source>
</evidence>
<dbReference type="OrthoDB" id="9809047at2"/>
<evidence type="ECO:0000313" key="8">
    <source>
        <dbReference type="Proteomes" id="UP000249915"/>
    </source>
</evidence>
<proteinExistence type="predicted"/>
<evidence type="ECO:0000259" key="6">
    <source>
        <dbReference type="PROSITE" id="PS51350"/>
    </source>
</evidence>
<gene>
    <name evidence="7" type="ORF">BAY60_12325</name>
</gene>
<dbReference type="PANTHER" id="PTHR33705:SF2">
    <property type="entry name" value="PHOSPHOCARRIER PROTEIN NPR"/>
    <property type="match status" value="1"/>
</dbReference>
<dbReference type="InterPro" id="IPR035895">
    <property type="entry name" value="HPr-like_sf"/>
</dbReference>
<dbReference type="Gene3D" id="3.30.1340.10">
    <property type="entry name" value="HPr-like"/>
    <property type="match status" value="1"/>
</dbReference>
<dbReference type="GO" id="GO:0009401">
    <property type="term" value="P:phosphoenolpyruvate-dependent sugar phosphotransferase system"/>
    <property type="evidence" value="ECO:0007669"/>
    <property type="project" value="UniProtKB-KW"/>
</dbReference>
<dbReference type="PANTHER" id="PTHR33705">
    <property type="entry name" value="PHOSPHOCARRIER PROTEIN HPR"/>
    <property type="match status" value="1"/>
</dbReference>
<sequence>MPEIRVKIASPVGLHARPASQFVKAAAQHSGSVFIGRPGTEPVDARSMLSVLSLAIGHGEEVVLRTEGEGADAALRELSRLLVHDGDA</sequence>
<dbReference type="InterPro" id="IPR001020">
    <property type="entry name" value="PTS_HPr_His_P_site"/>
</dbReference>
<keyword evidence="8" id="KW-1185">Reference proteome</keyword>
<evidence type="ECO:0000256" key="3">
    <source>
        <dbReference type="ARBA" id="ARBA00020422"/>
    </source>
</evidence>
<dbReference type="NCBIfam" id="TIGR01003">
    <property type="entry name" value="PTS_HPr_family"/>
    <property type="match status" value="1"/>
</dbReference>
<feature type="domain" description="HPr" evidence="6">
    <location>
        <begin position="1"/>
        <end position="88"/>
    </location>
</feature>
<protein>
    <recommendedName>
        <fullName evidence="3">Phosphocarrier protein HPr</fullName>
    </recommendedName>
</protein>
<dbReference type="PROSITE" id="PS51350">
    <property type="entry name" value="PTS_HPR_DOM"/>
    <property type="match status" value="1"/>
</dbReference>
<evidence type="ECO:0000256" key="5">
    <source>
        <dbReference type="ARBA" id="ARBA00022683"/>
    </source>
</evidence>